<dbReference type="PANTHER" id="PTHR46797:SF1">
    <property type="entry name" value="METHYLPHOSPHONATE SYNTHASE"/>
    <property type="match status" value="1"/>
</dbReference>
<keyword evidence="4" id="KW-1185">Reference proteome</keyword>
<dbReference type="SMART" id="SM00530">
    <property type="entry name" value="HTH_XRE"/>
    <property type="match status" value="1"/>
</dbReference>
<proteinExistence type="predicted"/>
<gene>
    <name evidence="3" type="ORF">EI981_06895</name>
</gene>
<dbReference type="RefSeq" id="WP_126996660.1">
    <property type="nucleotide sequence ID" value="NZ_CP034346.1"/>
</dbReference>
<dbReference type="OrthoDB" id="1863321at2"/>
<evidence type="ECO:0000256" key="1">
    <source>
        <dbReference type="ARBA" id="ARBA00023125"/>
    </source>
</evidence>
<dbReference type="PANTHER" id="PTHR46797">
    <property type="entry name" value="HTH-TYPE TRANSCRIPTIONAL REGULATOR"/>
    <property type="match status" value="1"/>
</dbReference>
<dbReference type="Gene3D" id="1.10.260.40">
    <property type="entry name" value="lambda repressor-like DNA-binding domains"/>
    <property type="match status" value="1"/>
</dbReference>
<dbReference type="InterPro" id="IPR001387">
    <property type="entry name" value="Cro/C1-type_HTH"/>
</dbReference>
<dbReference type="InterPro" id="IPR050807">
    <property type="entry name" value="TransReg_Diox_bact_type"/>
</dbReference>
<dbReference type="Proteomes" id="UP000270678">
    <property type="component" value="Chromosome"/>
</dbReference>
<dbReference type="GO" id="GO:0003677">
    <property type="term" value="F:DNA binding"/>
    <property type="evidence" value="ECO:0007669"/>
    <property type="project" value="UniProtKB-KW"/>
</dbReference>
<accession>A0A3Q9I758</accession>
<evidence type="ECO:0000313" key="4">
    <source>
        <dbReference type="Proteomes" id="UP000270678"/>
    </source>
</evidence>
<sequence>MQTLGDRIKYLRELKQLTQKDLAAQAELTIVQLSRYETNDRKPDPESLRRIVDALDTSGDYLLGRTQDPAPMKEAVTNMSFYGGPEAYTADEIAMMEAALKAYREQKKKLLHKDGGDTDKNNPNQ</sequence>
<dbReference type="AlphaFoldDB" id="A0A3Q9I758"/>
<organism evidence="3 4">
    <name type="scientific">Paenibacillus lutimineralis</name>
    <dbReference type="NCBI Taxonomy" id="2707005"/>
    <lineage>
        <taxon>Bacteria</taxon>
        <taxon>Bacillati</taxon>
        <taxon>Bacillota</taxon>
        <taxon>Bacilli</taxon>
        <taxon>Bacillales</taxon>
        <taxon>Paenibacillaceae</taxon>
        <taxon>Paenibacillus</taxon>
    </lineage>
</organism>
<dbReference type="SUPFAM" id="SSF47413">
    <property type="entry name" value="lambda repressor-like DNA-binding domains"/>
    <property type="match status" value="1"/>
</dbReference>
<evidence type="ECO:0000313" key="3">
    <source>
        <dbReference type="EMBL" id="AZS14212.1"/>
    </source>
</evidence>
<feature type="domain" description="HTH cro/C1-type" evidence="2">
    <location>
        <begin position="8"/>
        <end position="62"/>
    </location>
</feature>
<dbReference type="InterPro" id="IPR010982">
    <property type="entry name" value="Lambda_DNA-bd_dom_sf"/>
</dbReference>
<protein>
    <submittedName>
        <fullName evidence="3">XRE family transcriptional regulator</fullName>
    </submittedName>
</protein>
<dbReference type="GO" id="GO:0005829">
    <property type="term" value="C:cytosol"/>
    <property type="evidence" value="ECO:0007669"/>
    <property type="project" value="TreeGrafter"/>
</dbReference>
<dbReference type="PROSITE" id="PS50943">
    <property type="entry name" value="HTH_CROC1"/>
    <property type="match status" value="1"/>
</dbReference>
<name>A0A3Q9I758_9BACL</name>
<dbReference type="CDD" id="cd00093">
    <property type="entry name" value="HTH_XRE"/>
    <property type="match status" value="1"/>
</dbReference>
<dbReference type="Pfam" id="PF01381">
    <property type="entry name" value="HTH_3"/>
    <property type="match status" value="1"/>
</dbReference>
<reference evidence="4" key="1">
    <citation type="submission" date="2018-12" db="EMBL/GenBank/DDBJ databases">
        <title>Complete genome sequence of Paenibacillus sp. MBLB1234.</title>
        <authorList>
            <person name="Nam Y.-D."/>
            <person name="Kang J."/>
            <person name="Chung W.-H."/>
            <person name="Park Y.S."/>
        </authorList>
    </citation>
    <scope>NUCLEOTIDE SEQUENCE [LARGE SCALE GENOMIC DNA]</scope>
    <source>
        <strain evidence="4">MBLB1234</strain>
    </source>
</reference>
<dbReference type="EMBL" id="CP034346">
    <property type="protein sequence ID" value="AZS14212.1"/>
    <property type="molecule type" value="Genomic_DNA"/>
</dbReference>
<evidence type="ECO:0000259" key="2">
    <source>
        <dbReference type="PROSITE" id="PS50943"/>
    </source>
</evidence>
<keyword evidence="1" id="KW-0238">DNA-binding</keyword>
<dbReference type="GO" id="GO:0003700">
    <property type="term" value="F:DNA-binding transcription factor activity"/>
    <property type="evidence" value="ECO:0007669"/>
    <property type="project" value="TreeGrafter"/>
</dbReference>
<dbReference type="KEGG" id="plut:EI981_06895"/>